<evidence type="ECO:0000256" key="2">
    <source>
        <dbReference type="ARBA" id="ARBA00012856"/>
    </source>
</evidence>
<protein>
    <recommendedName>
        <fullName evidence="2">dihydrofolate reductase</fullName>
        <ecNumber evidence="2">1.5.1.3</ecNumber>
    </recommendedName>
</protein>
<proteinExistence type="predicted"/>
<dbReference type="EC" id="1.5.1.3" evidence="2"/>
<dbReference type="SUPFAM" id="SSF53597">
    <property type="entry name" value="Dihydrofolate reductase-like"/>
    <property type="match status" value="1"/>
</dbReference>
<sequence>MKIKVILVGAYAPNHSISNNTLGIGYRKPDGSFVQPYMFKEDLINFKELTKHQIIVMGRNTWEAIGSKPLPDRTNVVISRNPDFKAEGAKVFHSIQEVVDYFKDAEQVFFIGGATILEELVKYFRVDEYIITYVHNYMYYSDYSDGYLITFRLFLENYIKKSSKFFHGYNYIDSKEYDCTIAHYIHKDSL</sequence>
<organism evidence="7">
    <name type="scientific">Podoviridae sp. ctBev14</name>
    <dbReference type="NCBI Taxonomy" id="2823556"/>
    <lineage>
        <taxon>Viruses</taxon>
        <taxon>Duplodnaviria</taxon>
        <taxon>Heunggongvirae</taxon>
        <taxon>Uroviricota</taxon>
        <taxon>Caudoviricetes</taxon>
    </lineage>
</organism>
<evidence type="ECO:0000256" key="1">
    <source>
        <dbReference type="ARBA" id="ARBA00004903"/>
    </source>
</evidence>
<evidence type="ECO:0000256" key="4">
    <source>
        <dbReference type="ARBA" id="ARBA00022857"/>
    </source>
</evidence>
<dbReference type="PANTHER" id="PTHR48069">
    <property type="entry name" value="DIHYDROFOLATE REDUCTASE"/>
    <property type="match status" value="1"/>
</dbReference>
<feature type="domain" description="DHFR" evidence="6">
    <location>
        <begin position="4"/>
        <end position="186"/>
    </location>
</feature>
<evidence type="ECO:0000256" key="5">
    <source>
        <dbReference type="ARBA" id="ARBA00023002"/>
    </source>
</evidence>
<keyword evidence="4" id="KW-0521">NADP</keyword>
<dbReference type="EMBL" id="BK014667">
    <property type="protein sequence ID" value="DAD67023.1"/>
    <property type="molecule type" value="Genomic_DNA"/>
</dbReference>
<dbReference type="PROSITE" id="PS51330">
    <property type="entry name" value="DHFR_2"/>
    <property type="match status" value="1"/>
</dbReference>
<dbReference type="InterPro" id="IPR024072">
    <property type="entry name" value="DHFR-like_dom_sf"/>
</dbReference>
<dbReference type="GO" id="GO:0046654">
    <property type="term" value="P:tetrahydrofolate biosynthetic process"/>
    <property type="evidence" value="ECO:0007669"/>
    <property type="project" value="InterPro"/>
</dbReference>
<dbReference type="CDD" id="cd00209">
    <property type="entry name" value="DHFR"/>
    <property type="match status" value="1"/>
</dbReference>
<dbReference type="InterPro" id="IPR012259">
    <property type="entry name" value="DHFR"/>
</dbReference>
<name>A0A8S5LAR2_9CAUD</name>
<accession>A0A8S5LAR2</accession>
<evidence type="ECO:0000259" key="6">
    <source>
        <dbReference type="PROSITE" id="PS51330"/>
    </source>
</evidence>
<comment type="pathway">
    <text evidence="1">Cofactor biosynthesis; tetrahydrofolate biosynthesis; 5,6,7,8-tetrahydrofolate from 7,8-dihydrofolate: step 1/1.</text>
</comment>
<dbReference type="InterPro" id="IPR001796">
    <property type="entry name" value="DHFR_dom"/>
</dbReference>
<keyword evidence="5" id="KW-0560">Oxidoreductase</keyword>
<dbReference type="GO" id="GO:0006730">
    <property type="term" value="P:one-carbon metabolic process"/>
    <property type="evidence" value="ECO:0007669"/>
    <property type="project" value="UniProtKB-KW"/>
</dbReference>
<dbReference type="PRINTS" id="PR00070">
    <property type="entry name" value="DHFR"/>
</dbReference>
<dbReference type="PANTHER" id="PTHR48069:SF3">
    <property type="entry name" value="DIHYDROFOLATE REDUCTASE"/>
    <property type="match status" value="1"/>
</dbReference>
<dbReference type="Pfam" id="PF00186">
    <property type="entry name" value="DHFR_1"/>
    <property type="match status" value="1"/>
</dbReference>
<dbReference type="GO" id="GO:0004146">
    <property type="term" value="F:dihydrofolate reductase activity"/>
    <property type="evidence" value="ECO:0007669"/>
    <property type="project" value="UniProtKB-EC"/>
</dbReference>
<dbReference type="GO" id="GO:0046452">
    <property type="term" value="P:dihydrofolate metabolic process"/>
    <property type="evidence" value="ECO:0007669"/>
    <property type="project" value="TreeGrafter"/>
</dbReference>
<evidence type="ECO:0000256" key="3">
    <source>
        <dbReference type="ARBA" id="ARBA00022563"/>
    </source>
</evidence>
<dbReference type="Gene3D" id="3.40.430.10">
    <property type="entry name" value="Dihydrofolate Reductase, subunit A"/>
    <property type="match status" value="1"/>
</dbReference>
<dbReference type="GO" id="GO:0050661">
    <property type="term" value="F:NADP binding"/>
    <property type="evidence" value="ECO:0007669"/>
    <property type="project" value="InterPro"/>
</dbReference>
<reference evidence="7" key="1">
    <citation type="journal article" date="2021" name="Proc. Natl. Acad. Sci. U.S.A.">
        <title>A Catalog of Tens of Thousands of Viruses from Human Metagenomes Reveals Hidden Associations with Chronic Diseases.</title>
        <authorList>
            <person name="Tisza M.J."/>
            <person name="Buck C.B."/>
        </authorList>
    </citation>
    <scope>NUCLEOTIDE SEQUENCE</scope>
    <source>
        <strain evidence="7">CtBev14</strain>
    </source>
</reference>
<evidence type="ECO:0000313" key="7">
    <source>
        <dbReference type="EMBL" id="DAD67023.1"/>
    </source>
</evidence>
<keyword evidence="3" id="KW-0554">One-carbon metabolism</keyword>
<dbReference type="GO" id="GO:0046655">
    <property type="term" value="P:folic acid metabolic process"/>
    <property type="evidence" value="ECO:0007669"/>
    <property type="project" value="TreeGrafter"/>
</dbReference>